<organism evidence="1">
    <name type="scientific">viral metagenome</name>
    <dbReference type="NCBI Taxonomy" id="1070528"/>
    <lineage>
        <taxon>unclassified sequences</taxon>
        <taxon>metagenomes</taxon>
        <taxon>organismal metagenomes</taxon>
    </lineage>
</organism>
<accession>A0A6C0D9T5</accession>
<sequence length="204" mass="23212">MELYPTEGTYPLQNEGPKDFFPPVCNQFHFDPTLMIKHTLPEQNYSIPLPLGPRPWTKICLEYVNSTTNEPAPNTDPNIAFPAGGFFQDPNRYLASVDSESQLRRLNQPLRKCDAGQYEPNNKGDMFNNRILVSSNPTRTSQIPDIAMPKAVITAGPYKCREDADSVNTAVSNKTFFNATKQERYYIKTNDPRNLKTYPNIMDK</sequence>
<name>A0A6C0D9T5_9ZZZZ</name>
<protein>
    <submittedName>
        <fullName evidence="1">Uncharacterized protein</fullName>
    </submittedName>
</protein>
<evidence type="ECO:0000313" key="1">
    <source>
        <dbReference type="EMBL" id="QHT12405.1"/>
    </source>
</evidence>
<dbReference type="AlphaFoldDB" id="A0A6C0D9T5"/>
<proteinExistence type="predicted"/>
<reference evidence="1" key="1">
    <citation type="journal article" date="2020" name="Nature">
        <title>Giant virus diversity and host interactions through global metagenomics.</title>
        <authorList>
            <person name="Schulz F."/>
            <person name="Roux S."/>
            <person name="Paez-Espino D."/>
            <person name="Jungbluth S."/>
            <person name="Walsh D.A."/>
            <person name="Denef V.J."/>
            <person name="McMahon K.D."/>
            <person name="Konstantinidis K.T."/>
            <person name="Eloe-Fadrosh E.A."/>
            <person name="Kyrpides N.C."/>
            <person name="Woyke T."/>
        </authorList>
    </citation>
    <scope>NUCLEOTIDE SEQUENCE</scope>
    <source>
        <strain evidence="1">GVMAG-M-3300023174-129</strain>
    </source>
</reference>
<dbReference type="EMBL" id="MN739545">
    <property type="protein sequence ID" value="QHT12405.1"/>
    <property type="molecule type" value="Genomic_DNA"/>
</dbReference>